<evidence type="ECO:0000313" key="17">
    <source>
        <dbReference type="Proteomes" id="UP000694546"/>
    </source>
</evidence>
<evidence type="ECO:0000256" key="5">
    <source>
        <dbReference type="ARBA" id="ARBA00022703"/>
    </source>
</evidence>
<keyword evidence="11" id="KW-0636">Prenylation</keyword>
<accession>A0A8C5BZ82</accession>
<dbReference type="FunFam" id="3.40.30.10:FF:000131">
    <property type="entry name" value="migration and invasion enhancer 1"/>
    <property type="match status" value="1"/>
</dbReference>
<dbReference type="OMA" id="HVEYCGG"/>
<dbReference type="Pfam" id="PF10262">
    <property type="entry name" value="Rdx"/>
    <property type="match status" value="1"/>
</dbReference>
<dbReference type="Ensembl" id="ENSGMOT00000036364.1">
    <property type="protein sequence ID" value="ENSGMOP00000052806.1"/>
    <property type="gene ID" value="ENSGMOG00000036715.1"/>
</dbReference>
<dbReference type="InterPro" id="IPR011893">
    <property type="entry name" value="Selenoprotein_Rdx-typ"/>
</dbReference>
<organism evidence="16 17">
    <name type="scientific">Gadus morhua</name>
    <name type="common">Atlantic cod</name>
    <dbReference type="NCBI Taxonomy" id="8049"/>
    <lineage>
        <taxon>Eukaryota</taxon>
        <taxon>Metazoa</taxon>
        <taxon>Chordata</taxon>
        <taxon>Craniata</taxon>
        <taxon>Vertebrata</taxon>
        <taxon>Euteleostomi</taxon>
        <taxon>Actinopterygii</taxon>
        <taxon>Neopterygii</taxon>
        <taxon>Teleostei</taxon>
        <taxon>Neoteleostei</taxon>
        <taxon>Acanthomorphata</taxon>
        <taxon>Zeiogadaria</taxon>
        <taxon>Gadariae</taxon>
        <taxon>Gadiformes</taxon>
        <taxon>Gadoidei</taxon>
        <taxon>Gadidae</taxon>
        <taxon>Gadus</taxon>
    </lineage>
</organism>
<comment type="function">
    <text evidence="12">Increases cell migration by inducing filopodia formation at the leading edge of migrating cells. Plays a role in regulation of apoptosis, possibly through control of CASP3. May be involved in a redox-related process.</text>
</comment>
<dbReference type="GO" id="GO:0006915">
    <property type="term" value="P:apoptotic process"/>
    <property type="evidence" value="ECO:0007669"/>
    <property type="project" value="UniProtKB-KW"/>
</dbReference>
<dbReference type="PANTHER" id="PTHR15124">
    <property type="entry name" value="SELENOPROTEIN W"/>
    <property type="match status" value="1"/>
</dbReference>
<evidence type="ECO:0000256" key="8">
    <source>
        <dbReference type="ARBA" id="ARBA00023157"/>
    </source>
</evidence>
<keyword evidence="7" id="KW-0472">Membrane</keyword>
<evidence type="ECO:0000256" key="9">
    <source>
        <dbReference type="ARBA" id="ARBA00023284"/>
    </source>
</evidence>
<keyword evidence="5" id="KW-0053">Apoptosis</keyword>
<protein>
    <recommendedName>
        <fullName evidence="15">Migration and invasion enhancer 1</fullName>
    </recommendedName>
</protein>
<evidence type="ECO:0000256" key="14">
    <source>
        <dbReference type="ARBA" id="ARBA00065658"/>
    </source>
</evidence>
<keyword evidence="17" id="KW-1185">Reference proteome</keyword>
<keyword evidence="9" id="KW-0676">Redox-active center</keyword>
<comment type="similarity">
    <text evidence="13">Belongs to the SelWTH family.</text>
</comment>
<dbReference type="GO" id="GO:0005886">
    <property type="term" value="C:plasma membrane"/>
    <property type="evidence" value="ECO:0007669"/>
    <property type="project" value="UniProtKB-SubCell"/>
</dbReference>
<dbReference type="GO" id="GO:0043066">
    <property type="term" value="P:negative regulation of apoptotic process"/>
    <property type="evidence" value="ECO:0007669"/>
    <property type="project" value="TreeGrafter"/>
</dbReference>
<keyword evidence="4" id="KW-0963">Cytoplasm</keyword>
<dbReference type="SUPFAM" id="SSF52833">
    <property type="entry name" value="Thioredoxin-like"/>
    <property type="match status" value="1"/>
</dbReference>
<keyword evidence="8" id="KW-1015">Disulfide bond</keyword>
<evidence type="ECO:0000256" key="4">
    <source>
        <dbReference type="ARBA" id="ARBA00022490"/>
    </source>
</evidence>
<dbReference type="InterPro" id="IPR051441">
    <property type="entry name" value="SelW_related"/>
</dbReference>
<reference evidence="16" key="2">
    <citation type="submission" date="2025-09" db="UniProtKB">
        <authorList>
            <consortium name="Ensembl"/>
        </authorList>
    </citation>
    <scope>IDENTIFICATION</scope>
</reference>
<dbReference type="GO" id="GO:0005829">
    <property type="term" value="C:cytosol"/>
    <property type="evidence" value="ECO:0007669"/>
    <property type="project" value="UniProtKB-SubCell"/>
</dbReference>
<keyword evidence="10" id="KW-0449">Lipoprotein</keyword>
<keyword evidence="3" id="KW-1003">Cell membrane</keyword>
<evidence type="ECO:0000256" key="15">
    <source>
        <dbReference type="ARBA" id="ARBA00069166"/>
    </source>
</evidence>
<sequence>MKVQVRELRKVVLREFPEADVSGFVGRSSSFEIEINGQLVFSKLELKGFPIEDEVMDAIQKAQDGKPVAKLTKSRAPCVIM</sequence>
<reference evidence="16" key="1">
    <citation type="submission" date="2025-08" db="UniProtKB">
        <authorList>
            <consortium name="Ensembl"/>
        </authorList>
    </citation>
    <scope>IDENTIFICATION</scope>
</reference>
<evidence type="ECO:0000256" key="6">
    <source>
        <dbReference type="ARBA" id="ARBA00022990"/>
    </source>
</evidence>
<dbReference type="GO" id="GO:0051491">
    <property type="term" value="P:positive regulation of filopodium assembly"/>
    <property type="evidence" value="ECO:0007669"/>
    <property type="project" value="TreeGrafter"/>
</dbReference>
<dbReference type="Proteomes" id="UP000694546">
    <property type="component" value="Chromosome 2"/>
</dbReference>
<name>A0A8C5BZ82_GADMO</name>
<proteinExistence type="inferred from homology"/>
<evidence type="ECO:0000313" key="16">
    <source>
        <dbReference type="Ensembl" id="ENSGMOP00000052806.1"/>
    </source>
</evidence>
<evidence type="ECO:0000256" key="7">
    <source>
        <dbReference type="ARBA" id="ARBA00023136"/>
    </source>
</evidence>
<keyword evidence="6" id="KW-0007">Acetylation</keyword>
<dbReference type="NCBIfam" id="TIGR02174">
    <property type="entry name" value="CXXU_selWTH"/>
    <property type="match status" value="1"/>
</dbReference>
<dbReference type="AlphaFoldDB" id="A0A8C5BZ82"/>
<dbReference type="PANTHER" id="PTHR15124:SF27">
    <property type="entry name" value="MIGRATION AND INVASION ENHANCER 1"/>
    <property type="match status" value="1"/>
</dbReference>
<evidence type="ECO:0000256" key="12">
    <source>
        <dbReference type="ARBA" id="ARBA00055778"/>
    </source>
</evidence>
<dbReference type="Gene3D" id="3.40.30.10">
    <property type="entry name" value="Glutaredoxin"/>
    <property type="match status" value="1"/>
</dbReference>
<evidence type="ECO:0000256" key="11">
    <source>
        <dbReference type="ARBA" id="ARBA00023289"/>
    </source>
</evidence>
<evidence type="ECO:0000256" key="13">
    <source>
        <dbReference type="ARBA" id="ARBA00060789"/>
    </source>
</evidence>
<dbReference type="GeneTree" id="ENSGT00390000010440"/>
<evidence type="ECO:0000256" key="2">
    <source>
        <dbReference type="ARBA" id="ARBA00004514"/>
    </source>
</evidence>
<comment type="subunit">
    <text evidence="14">Interacts with GPX1.</text>
</comment>
<evidence type="ECO:0000256" key="10">
    <source>
        <dbReference type="ARBA" id="ARBA00023288"/>
    </source>
</evidence>
<evidence type="ECO:0000256" key="1">
    <source>
        <dbReference type="ARBA" id="ARBA00004342"/>
    </source>
</evidence>
<comment type="subcellular location">
    <subcellularLocation>
        <location evidence="1">Cell membrane</location>
        <topology evidence="1">Lipid-anchor</topology>
        <orientation evidence="1">Cytoplasmic side</orientation>
    </subcellularLocation>
    <subcellularLocation>
        <location evidence="2">Cytoplasm</location>
        <location evidence="2">Cytosol</location>
    </subcellularLocation>
</comment>
<evidence type="ECO:0000256" key="3">
    <source>
        <dbReference type="ARBA" id="ARBA00022475"/>
    </source>
</evidence>
<dbReference type="InterPro" id="IPR036249">
    <property type="entry name" value="Thioredoxin-like_sf"/>
</dbReference>